<accession>A0A2P2L6K2</accession>
<evidence type="ECO:0000313" key="1">
    <source>
        <dbReference type="EMBL" id="MBX13581.1"/>
    </source>
</evidence>
<organism evidence="1">
    <name type="scientific">Rhizophora mucronata</name>
    <name type="common">Asiatic mangrove</name>
    <dbReference type="NCBI Taxonomy" id="61149"/>
    <lineage>
        <taxon>Eukaryota</taxon>
        <taxon>Viridiplantae</taxon>
        <taxon>Streptophyta</taxon>
        <taxon>Embryophyta</taxon>
        <taxon>Tracheophyta</taxon>
        <taxon>Spermatophyta</taxon>
        <taxon>Magnoliopsida</taxon>
        <taxon>eudicotyledons</taxon>
        <taxon>Gunneridae</taxon>
        <taxon>Pentapetalae</taxon>
        <taxon>rosids</taxon>
        <taxon>fabids</taxon>
        <taxon>Malpighiales</taxon>
        <taxon>Rhizophoraceae</taxon>
        <taxon>Rhizophora</taxon>
    </lineage>
</organism>
<protein>
    <submittedName>
        <fullName evidence="1">Uncharacterized protein LOC105640540 isoform X2</fullName>
    </submittedName>
</protein>
<dbReference type="EMBL" id="GGEC01033097">
    <property type="protein sequence ID" value="MBX13581.1"/>
    <property type="molecule type" value="Transcribed_RNA"/>
</dbReference>
<sequence length="61" mass="7074">MHKKTEKIARNLWSNTNLSLPPLLQYTEGPGYDVKWKKKTSSTEQNKKEKCRNIIISISVV</sequence>
<reference evidence="1" key="1">
    <citation type="submission" date="2018-02" db="EMBL/GenBank/DDBJ databases">
        <title>Rhizophora mucronata_Transcriptome.</title>
        <authorList>
            <person name="Meera S.P."/>
            <person name="Sreeshan A."/>
            <person name="Augustine A."/>
        </authorList>
    </citation>
    <scope>NUCLEOTIDE SEQUENCE</scope>
    <source>
        <tissue evidence="1">Leaf</tissue>
    </source>
</reference>
<name>A0A2P2L6K2_RHIMU</name>
<proteinExistence type="predicted"/>
<dbReference type="AlphaFoldDB" id="A0A2P2L6K2"/>